<dbReference type="Proteomes" id="UP000196475">
    <property type="component" value="Unassembled WGS sequence"/>
</dbReference>
<dbReference type="Gene3D" id="1.10.10.10">
    <property type="entry name" value="Winged helix-like DNA-binding domain superfamily/Winged helix DNA-binding domain"/>
    <property type="match status" value="1"/>
</dbReference>
<accession>A0A1Y3PU86</accession>
<comment type="caution">
    <text evidence="5">The sequence shown here is derived from an EMBL/GenBank/DDBJ whole genome shotgun (WGS) entry which is preliminary data.</text>
</comment>
<dbReference type="PANTHER" id="PTHR41247:SF1">
    <property type="entry name" value="HTH-TYPE TRANSCRIPTIONAL REPRESSOR YCNK"/>
    <property type="match status" value="1"/>
</dbReference>
<dbReference type="PANTHER" id="PTHR41247">
    <property type="entry name" value="HTH-TYPE TRANSCRIPTIONAL REPRESSOR YCNK"/>
    <property type="match status" value="1"/>
</dbReference>
<sequence length="202" mass="23318">MLPIERQERIKALIRARKNMKISELSKELGVSEMTVHRDLKPLIESGIVIKTYGGVSLASDESVKKNETDECVLCKRKVNERLSYRLILLENQIDTACCAHCGLLRFRELGERVIQAICYDFLRQTTISGRLAWYVMDTSLHLGCCQPQVLTFEYKEHAEKFVKGFGGTVHAFREAMEFVHQMMKSEHQHCRHHSFPHGNHC</sequence>
<name>A0A1Y3PU86_9BACI</name>
<keyword evidence="1" id="KW-0805">Transcription regulation</keyword>
<dbReference type="PROSITE" id="PS51000">
    <property type="entry name" value="HTH_DEOR_2"/>
    <property type="match status" value="1"/>
</dbReference>
<dbReference type="SUPFAM" id="SSF46785">
    <property type="entry name" value="Winged helix' DNA-binding domain"/>
    <property type="match status" value="1"/>
</dbReference>
<dbReference type="PROSITE" id="PS00894">
    <property type="entry name" value="HTH_DEOR_1"/>
    <property type="match status" value="1"/>
</dbReference>
<dbReference type="SMART" id="SM00420">
    <property type="entry name" value="HTH_DEOR"/>
    <property type="match status" value="1"/>
</dbReference>
<dbReference type="InterPro" id="IPR008719">
    <property type="entry name" value="N2O_reductase_NosL"/>
</dbReference>
<dbReference type="GO" id="GO:0003677">
    <property type="term" value="F:DNA binding"/>
    <property type="evidence" value="ECO:0007669"/>
    <property type="project" value="UniProtKB-KW"/>
</dbReference>
<gene>
    <name evidence="5" type="ORF">BAA01_00320</name>
</gene>
<keyword evidence="2" id="KW-0238">DNA-binding</keyword>
<dbReference type="InterPro" id="IPR018356">
    <property type="entry name" value="Tscrpt_reg_HTH_DeoR_CS"/>
</dbReference>
<dbReference type="InterPro" id="IPR036388">
    <property type="entry name" value="WH-like_DNA-bd_sf"/>
</dbReference>
<evidence type="ECO:0000259" key="4">
    <source>
        <dbReference type="PROSITE" id="PS51000"/>
    </source>
</evidence>
<feature type="domain" description="HTH deoR-type" evidence="4">
    <location>
        <begin position="3"/>
        <end position="58"/>
    </location>
</feature>
<evidence type="ECO:0000256" key="1">
    <source>
        <dbReference type="ARBA" id="ARBA00023015"/>
    </source>
</evidence>
<dbReference type="SUPFAM" id="SSF160387">
    <property type="entry name" value="NosL/MerB-like"/>
    <property type="match status" value="1"/>
</dbReference>
<evidence type="ECO:0000313" key="5">
    <source>
        <dbReference type="EMBL" id="OUM90910.1"/>
    </source>
</evidence>
<dbReference type="PRINTS" id="PR00037">
    <property type="entry name" value="HTHLACR"/>
</dbReference>
<evidence type="ECO:0000256" key="3">
    <source>
        <dbReference type="ARBA" id="ARBA00023163"/>
    </source>
</evidence>
<reference evidence="6" key="1">
    <citation type="submission" date="2016-06" db="EMBL/GenBank/DDBJ databases">
        <authorList>
            <person name="Nascimento L."/>
            <person name="Pereira R.V."/>
            <person name="Martins L.F."/>
            <person name="Quaggio R.B."/>
            <person name="Silva A.M."/>
            <person name="Setubal J.C."/>
        </authorList>
    </citation>
    <scope>NUCLEOTIDE SEQUENCE [LARGE SCALE GENOMIC DNA]</scope>
</reference>
<dbReference type="GO" id="GO:0003700">
    <property type="term" value="F:DNA-binding transcription factor activity"/>
    <property type="evidence" value="ECO:0007669"/>
    <property type="project" value="InterPro"/>
</dbReference>
<protein>
    <submittedName>
        <fullName evidence="5">Transcriptional regulator</fullName>
    </submittedName>
</protein>
<dbReference type="Pfam" id="PF08220">
    <property type="entry name" value="HTH_DeoR"/>
    <property type="match status" value="1"/>
</dbReference>
<evidence type="ECO:0000313" key="6">
    <source>
        <dbReference type="Proteomes" id="UP000196475"/>
    </source>
</evidence>
<dbReference type="AlphaFoldDB" id="A0A1Y3PU86"/>
<dbReference type="EMBL" id="LZRT01000009">
    <property type="protein sequence ID" value="OUM90910.1"/>
    <property type="molecule type" value="Genomic_DNA"/>
</dbReference>
<dbReference type="InterPro" id="IPR036390">
    <property type="entry name" value="WH_DNA-bd_sf"/>
</dbReference>
<proteinExistence type="predicted"/>
<dbReference type="Gene3D" id="3.30.70.2050">
    <property type="match status" value="1"/>
</dbReference>
<organism evidence="5 6">
    <name type="scientific">Bacillus thermozeamaize</name>
    <dbReference type="NCBI Taxonomy" id="230954"/>
    <lineage>
        <taxon>Bacteria</taxon>
        <taxon>Bacillati</taxon>
        <taxon>Bacillota</taxon>
        <taxon>Bacilli</taxon>
        <taxon>Bacillales</taxon>
        <taxon>Bacillaceae</taxon>
        <taxon>Bacillus</taxon>
    </lineage>
</organism>
<dbReference type="InterPro" id="IPR001034">
    <property type="entry name" value="DeoR_HTH"/>
</dbReference>
<evidence type="ECO:0000256" key="2">
    <source>
        <dbReference type="ARBA" id="ARBA00023125"/>
    </source>
</evidence>
<keyword evidence="3" id="KW-0804">Transcription</keyword>